<dbReference type="AlphaFoldDB" id="A0A8A4TMP9"/>
<reference evidence="3" key="1">
    <citation type="submission" date="2021-03" db="EMBL/GenBank/DDBJ databases">
        <title>Acanthopleuribacteraceae sp. M133.</title>
        <authorList>
            <person name="Wang G."/>
        </authorList>
    </citation>
    <scope>NUCLEOTIDE SEQUENCE</scope>
    <source>
        <strain evidence="3">M133</strain>
    </source>
</reference>
<dbReference type="EMBL" id="CP071793">
    <property type="protein sequence ID" value="QTD50484.1"/>
    <property type="molecule type" value="Genomic_DNA"/>
</dbReference>
<proteinExistence type="predicted"/>
<dbReference type="InterPro" id="IPR027383">
    <property type="entry name" value="Znf_put"/>
</dbReference>
<gene>
    <name evidence="3" type="ORF">J3U87_33285</name>
</gene>
<dbReference type="RefSeq" id="WP_237380223.1">
    <property type="nucleotide sequence ID" value="NZ_CP071793.1"/>
</dbReference>
<protein>
    <submittedName>
        <fullName evidence="3">Zf-HC2 domain-containing protein</fullName>
    </submittedName>
</protein>
<feature type="region of interest" description="Disordered" evidence="1">
    <location>
        <begin position="150"/>
        <end position="180"/>
    </location>
</feature>
<organism evidence="3 4">
    <name type="scientific">Sulfidibacter corallicola</name>
    <dbReference type="NCBI Taxonomy" id="2818388"/>
    <lineage>
        <taxon>Bacteria</taxon>
        <taxon>Pseudomonadati</taxon>
        <taxon>Acidobacteriota</taxon>
        <taxon>Holophagae</taxon>
        <taxon>Acanthopleuribacterales</taxon>
        <taxon>Acanthopleuribacteraceae</taxon>
        <taxon>Sulfidibacter</taxon>
    </lineage>
</organism>
<evidence type="ECO:0000313" key="3">
    <source>
        <dbReference type="EMBL" id="QTD50484.1"/>
    </source>
</evidence>
<dbReference type="Proteomes" id="UP000663929">
    <property type="component" value="Chromosome"/>
</dbReference>
<dbReference type="Pfam" id="PF13490">
    <property type="entry name" value="zf-HC2"/>
    <property type="match status" value="1"/>
</dbReference>
<dbReference type="Gene3D" id="1.10.10.1320">
    <property type="entry name" value="Anti-sigma factor, zinc-finger domain"/>
    <property type="match status" value="1"/>
</dbReference>
<evidence type="ECO:0000313" key="4">
    <source>
        <dbReference type="Proteomes" id="UP000663929"/>
    </source>
</evidence>
<dbReference type="KEGG" id="scor:J3U87_33285"/>
<name>A0A8A4TMP9_SULCO</name>
<sequence length="270" mass="30105">MNASFDDLLGRMAETQQTNPDLHPEMELLQVFAEGRCSPRERELVLRHLEACKSCGDVILSLKEEPDQNLSPEGSPSPGVDAAWDRLVAYAASERGAEVLKAEREKTTGATEPTKRSLFFNHPAVAYGWAAVLLVALSWVAWQWFDSSGNSPELPTRPSGDPQILTLLPPVRTSPSSNPIPSGNPEHYLILEIILDQEVPFDRFRALIKPSHREETMTIDPVRFTTMTGIVILPSMSLDKGVYTLELQGTNETNDYQTITNYTFEIIKSH</sequence>
<keyword evidence="4" id="KW-1185">Reference proteome</keyword>
<accession>A0A8A4TMP9</accession>
<dbReference type="InterPro" id="IPR041916">
    <property type="entry name" value="Anti_sigma_zinc_sf"/>
</dbReference>
<evidence type="ECO:0000259" key="2">
    <source>
        <dbReference type="Pfam" id="PF13490"/>
    </source>
</evidence>
<evidence type="ECO:0000256" key="1">
    <source>
        <dbReference type="SAM" id="MobiDB-lite"/>
    </source>
</evidence>
<feature type="domain" description="Putative zinc-finger" evidence="2">
    <location>
        <begin position="27"/>
        <end position="55"/>
    </location>
</feature>